<dbReference type="EMBL" id="VXIV02002628">
    <property type="protein sequence ID" value="KAF6024041.1"/>
    <property type="molecule type" value="Genomic_DNA"/>
</dbReference>
<keyword evidence="1" id="KW-0472">Membrane</keyword>
<proteinExistence type="predicted"/>
<keyword evidence="1" id="KW-1133">Transmembrane helix</keyword>
<dbReference type="Pfam" id="PF04388">
    <property type="entry name" value="Hamartin"/>
    <property type="match status" value="1"/>
</dbReference>
<evidence type="ECO:0000313" key="2">
    <source>
        <dbReference type="EMBL" id="KAF6024041.1"/>
    </source>
</evidence>
<dbReference type="GO" id="GO:0008285">
    <property type="term" value="P:negative regulation of cell population proliferation"/>
    <property type="evidence" value="ECO:0007669"/>
    <property type="project" value="TreeGrafter"/>
</dbReference>
<name>A0A7J7JEL2_BUGNE</name>
<dbReference type="PANTHER" id="PTHR15154:SF2">
    <property type="entry name" value="HAMARTIN"/>
    <property type="match status" value="1"/>
</dbReference>
<evidence type="ECO:0000256" key="1">
    <source>
        <dbReference type="SAM" id="Phobius"/>
    </source>
</evidence>
<keyword evidence="3" id="KW-1185">Reference proteome</keyword>
<dbReference type="OrthoDB" id="6022054at2759"/>
<dbReference type="AlphaFoldDB" id="A0A7J7JEL2"/>
<dbReference type="GO" id="GO:0033596">
    <property type="term" value="C:TSC1-TSC2 complex"/>
    <property type="evidence" value="ECO:0007669"/>
    <property type="project" value="TreeGrafter"/>
</dbReference>
<reference evidence="2" key="1">
    <citation type="submission" date="2020-06" db="EMBL/GenBank/DDBJ databases">
        <title>Draft genome of Bugula neritina, a colonial animal packing powerful symbionts and potential medicines.</title>
        <authorList>
            <person name="Rayko M."/>
        </authorList>
    </citation>
    <scope>NUCLEOTIDE SEQUENCE [LARGE SCALE GENOMIC DNA]</scope>
    <source>
        <strain evidence="2">Kwan_BN1</strain>
    </source>
</reference>
<feature type="transmembrane region" description="Helical" evidence="1">
    <location>
        <begin position="171"/>
        <end position="189"/>
    </location>
</feature>
<evidence type="ECO:0000313" key="3">
    <source>
        <dbReference type="Proteomes" id="UP000593567"/>
    </source>
</evidence>
<dbReference type="GO" id="GO:0032007">
    <property type="term" value="P:negative regulation of TOR signaling"/>
    <property type="evidence" value="ECO:0007669"/>
    <property type="project" value="TreeGrafter"/>
</dbReference>
<feature type="transmembrane region" description="Helical" evidence="1">
    <location>
        <begin position="122"/>
        <end position="140"/>
    </location>
</feature>
<organism evidence="2 3">
    <name type="scientific">Bugula neritina</name>
    <name type="common">Brown bryozoan</name>
    <name type="synonym">Sertularia neritina</name>
    <dbReference type="NCBI Taxonomy" id="10212"/>
    <lineage>
        <taxon>Eukaryota</taxon>
        <taxon>Metazoa</taxon>
        <taxon>Spiralia</taxon>
        <taxon>Lophotrochozoa</taxon>
        <taxon>Bryozoa</taxon>
        <taxon>Gymnolaemata</taxon>
        <taxon>Cheilostomatida</taxon>
        <taxon>Flustrina</taxon>
        <taxon>Buguloidea</taxon>
        <taxon>Bugulidae</taxon>
        <taxon>Bugula</taxon>
    </lineage>
</organism>
<accession>A0A7J7JEL2</accession>
<dbReference type="Proteomes" id="UP000593567">
    <property type="component" value="Unassembled WGS sequence"/>
</dbReference>
<gene>
    <name evidence="2" type="ORF">EB796_017647</name>
</gene>
<sequence length="307" mass="35472">MERRELSTAFQLLDSKDIRVVTDFVNSLKPYERDSWVVESLITYYMSTQSQKAAELIVKSHNDHDKVVFRKLHSTYEDLHSRKSTVKLLLYIVSRKPVWLYKIVQEPLFKDVIRCMKQENQVPLLLDAVYIITMLLPVIPDGMVKYFDDMFEALLRITHFSFVNKDGVPDVYLLHLNVGVYAMFTRLYGMYPWHYISALQDLYSKHKLSPDFFNKAIKPMLSTIKFNPGLVTTSKDAEYRGDQWKSKATHDIVAECASLSLDATESSQDYPSKPSAASLTEQVSIEEDTIQDNIPLSDETKLAFRNC</sequence>
<dbReference type="InterPro" id="IPR007483">
    <property type="entry name" value="Hamartin"/>
</dbReference>
<comment type="caution">
    <text evidence="2">The sequence shown here is derived from an EMBL/GenBank/DDBJ whole genome shotgun (WGS) entry which is preliminary data.</text>
</comment>
<dbReference type="PANTHER" id="PTHR15154">
    <property type="entry name" value="HAMARTIN"/>
    <property type="match status" value="1"/>
</dbReference>
<keyword evidence="1" id="KW-0812">Transmembrane</keyword>
<protein>
    <submittedName>
        <fullName evidence="2">TSC1</fullName>
    </submittedName>
</protein>
<dbReference type="GO" id="GO:0051726">
    <property type="term" value="P:regulation of cell cycle"/>
    <property type="evidence" value="ECO:0007669"/>
    <property type="project" value="TreeGrafter"/>
</dbReference>